<dbReference type="AlphaFoldDB" id="A0A5J6MVD3"/>
<dbReference type="Pfam" id="PF00005">
    <property type="entry name" value="ABC_tran"/>
    <property type="match status" value="1"/>
</dbReference>
<evidence type="ECO:0000259" key="4">
    <source>
        <dbReference type="PROSITE" id="PS50893"/>
    </source>
</evidence>
<dbReference type="Proteomes" id="UP000325797">
    <property type="component" value="Chromosome"/>
</dbReference>
<organism evidence="5 6">
    <name type="scientific">Hypericibacter adhaerens</name>
    <dbReference type="NCBI Taxonomy" id="2602016"/>
    <lineage>
        <taxon>Bacteria</taxon>
        <taxon>Pseudomonadati</taxon>
        <taxon>Pseudomonadota</taxon>
        <taxon>Alphaproteobacteria</taxon>
        <taxon>Rhodospirillales</taxon>
        <taxon>Dongiaceae</taxon>
        <taxon>Hypericibacter</taxon>
    </lineage>
</organism>
<dbReference type="InterPro" id="IPR003593">
    <property type="entry name" value="AAA+_ATPase"/>
</dbReference>
<evidence type="ECO:0000256" key="3">
    <source>
        <dbReference type="SAM" id="MobiDB-lite"/>
    </source>
</evidence>
<dbReference type="Pfam" id="PF06792">
    <property type="entry name" value="UPF0261"/>
    <property type="match status" value="1"/>
</dbReference>
<accession>A0A5J6MVD3</accession>
<dbReference type="SUPFAM" id="SSF52540">
    <property type="entry name" value="P-loop containing nucleoside triphosphate hydrolases"/>
    <property type="match status" value="1"/>
</dbReference>
<keyword evidence="6" id="KW-1185">Reference proteome</keyword>
<dbReference type="PANTHER" id="PTHR31862:SF1">
    <property type="entry name" value="UPF0261 DOMAIN PROTEIN (AFU_ORTHOLOGUE AFUA_1G10120)"/>
    <property type="match status" value="1"/>
</dbReference>
<feature type="domain" description="ABC transporter" evidence="4">
    <location>
        <begin position="15"/>
        <end position="243"/>
    </location>
</feature>
<sequence>MADRPLPAGTAAPILQVSGLNVHYGQSHALQGVNLSLRSGVLAVVGRNGMGKTTLCKAIMGIVKTTSGSVRFAGEELIGQSAAQIARKGIGYVPQGRRLWPSLTVDEHLRLSKVAKPQAWSIERIYDTFPRLAERRQHGGAQLSGGEQQMLAISRALLLNPRLLVMDEPTEGLAPVIVQQVRDMLIGLARQGEISVLLIEQNIGIATAVSERVAIMVNGRINRIVDAKALAADRLLQQRLLGVGQHAHDEDLAPEPETEPAGAPLEAEAVPPATALPERRDKRRAGPAAKAGPSIPASAPGSARLMELRRPAAGSENVILAGALDRHEAALRHLREILRDQGIQVRLADLSARGRAFACDVTANQIAIHHPRGSAAVFVADEAQAADAMAEAFRVWLQTQQGIAGVIVAGGHAVAGIATEGMRALPIGLPKLLITSAAPDSLADSGATDVTLLHSVAHLDSVNAVTRDVLGNGARAFAGMVKGRKAGGAARPEARRPPPAIGLTLTPTTRAGADRVRRQLEPDHDSVLFDAMGGGGRAMARLAEEGRLAGLLDIATGDVAPLVAGGEEREIEDRFRSLARSGLPYVGSCGGLDAAAFGAIDSVPTRFRHRNLHRLAPGLSLMRLNAADGAVLGCWIGERLNRMTGPMLFLLPEGGLSALDAPGQPFHDPEADRALFAAIESTVHPGSDRQVRRLPYHINEAGFAAAAVEAFTAIEGRRTATRRAVG</sequence>
<reference evidence="5 6" key="1">
    <citation type="submission" date="2019-08" db="EMBL/GenBank/DDBJ databases">
        <title>Hyperibacter terrae gen. nov., sp. nov. and Hyperibacter viscosus sp. nov., two new members in the family Rhodospirillaceae isolated from the rhizosphere of Hypericum perforatum.</title>
        <authorList>
            <person name="Noviana Z."/>
        </authorList>
    </citation>
    <scope>NUCLEOTIDE SEQUENCE [LARGE SCALE GENOMIC DNA]</scope>
    <source>
        <strain evidence="5 6">R5959</strain>
    </source>
</reference>
<feature type="compositionally biased region" description="Low complexity" evidence="3">
    <location>
        <begin position="259"/>
        <end position="276"/>
    </location>
</feature>
<evidence type="ECO:0000313" key="6">
    <source>
        <dbReference type="Proteomes" id="UP000325797"/>
    </source>
</evidence>
<evidence type="ECO:0000256" key="2">
    <source>
        <dbReference type="ARBA" id="ARBA00022840"/>
    </source>
</evidence>
<dbReference type="Gene3D" id="3.40.50.300">
    <property type="entry name" value="P-loop containing nucleotide triphosphate hydrolases"/>
    <property type="match status" value="1"/>
</dbReference>
<dbReference type="Gene3D" id="3.40.50.12020">
    <property type="entry name" value="Uncharacterised protein family UPF0261, NN domain"/>
    <property type="match status" value="1"/>
</dbReference>
<dbReference type="RefSeq" id="WP_151115481.1">
    <property type="nucleotide sequence ID" value="NZ_CP042582.1"/>
</dbReference>
<dbReference type="InterPro" id="IPR044122">
    <property type="entry name" value="UPF0261_N"/>
</dbReference>
<dbReference type="CDD" id="cd15488">
    <property type="entry name" value="Tm-1-like"/>
    <property type="match status" value="1"/>
</dbReference>
<dbReference type="PROSITE" id="PS00211">
    <property type="entry name" value="ABC_TRANSPORTER_1"/>
    <property type="match status" value="1"/>
</dbReference>
<dbReference type="EMBL" id="CP042582">
    <property type="protein sequence ID" value="QEX21154.1"/>
    <property type="molecule type" value="Genomic_DNA"/>
</dbReference>
<dbReference type="PANTHER" id="PTHR31862">
    <property type="entry name" value="UPF0261 DOMAIN PROTEIN (AFU_ORTHOLOGUE AFUA_1G10120)"/>
    <property type="match status" value="1"/>
</dbReference>
<keyword evidence="1" id="KW-0547">Nucleotide-binding</keyword>
<proteinExistence type="predicted"/>
<keyword evidence="2" id="KW-0067">ATP-binding</keyword>
<name>A0A5J6MVD3_9PROT</name>
<dbReference type="Pfam" id="PF23189">
    <property type="entry name" value="UPF0261_C"/>
    <property type="match status" value="1"/>
</dbReference>
<dbReference type="GO" id="GO:0005524">
    <property type="term" value="F:ATP binding"/>
    <property type="evidence" value="ECO:0007669"/>
    <property type="project" value="UniProtKB-KW"/>
</dbReference>
<dbReference type="SMART" id="SM00382">
    <property type="entry name" value="AAA"/>
    <property type="match status" value="1"/>
</dbReference>
<protein>
    <recommendedName>
        <fullName evidence="4">ABC transporter domain-containing protein</fullName>
    </recommendedName>
</protein>
<dbReference type="OrthoDB" id="9776369at2"/>
<dbReference type="InterPro" id="IPR017871">
    <property type="entry name" value="ABC_transporter-like_CS"/>
</dbReference>
<dbReference type="GO" id="GO:0016887">
    <property type="term" value="F:ATP hydrolysis activity"/>
    <property type="evidence" value="ECO:0007669"/>
    <property type="project" value="InterPro"/>
</dbReference>
<dbReference type="InterPro" id="IPR051353">
    <property type="entry name" value="Tobamovirus_resist_UPF0261"/>
</dbReference>
<dbReference type="KEGG" id="hadh:FRZ61_10750"/>
<dbReference type="InterPro" id="IPR056778">
    <property type="entry name" value="UPF0261_C"/>
</dbReference>
<dbReference type="Gene3D" id="3.40.50.12030">
    <property type="entry name" value="Uncharacterised protein family UPF0261, NC domain"/>
    <property type="match status" value="1"/>
</dbReference>
<dbReference type="InterPro" id="IPR027417">
    <property type="entry name" value="P-loop_NTPase"/>
</dbReference>
<feature type="region of interest" description="Disordered" evidence="3">
    <location>
        <begin position="248"/>
        <end position="302"/>
    </location>
</feature>
<dbReference type="PROSITE" id="PS50893">
    <property type="entry name" value="ABC_TRANSPORTER_2"/>
    <property type="match status" value="1"/>
</dbReference>
<dbReference type="InterPro" id="IPR003439">
    <property type="entry name" value="ABC_transporter-like_ATP-bd"/>
</dbReference>
<dbReference type="CDD" id="cd03224">
    <property type="entry name" value="ABC_TM1139_LivF_branched"/>
    <property type="match status" value="1"/>
</dbReference>
<evidence type="ECO:0000313" key="5">
    <source>
        <dbReference type="EMBL" id="QEX21154.1"/>
    </source>
</evidence>
<gene>
    <name evidence="5" type="ORF">FRZ61_10750</name>
</gene>
<evidence type="ECO:0000256" key="1">
    <source>
        <dbReference type="ARBA" id="ARBA00022741"/>
    </source>
</evidence>